<dbReference type="RefSeq" id="WP_151623116.1">
    <property type="nucleotide sequence ID" value="NZ_CP043028.1"/>
</dbReference>
<evidence type="ECO:0000259" key="3">
    <source>
        <dbReference type="Pfam" id="PF20737"/>
    </source>
</evidence>
<sequence length="653" mass="73373">MSSKVNITSAFWGRYRQLVRTEMIPFQWNVLNDTAGITIEKERLNDEGIPSEKSHAMENFRIAAGRTKGTHYGWTFQDSDVYKWLEAVAYSLREKMDPELEAKAHEVIDLIAEAQEPDGYLDTYFSILGLQYRYKSLAGSHELYCMGHFIEAAVAYFEATGNEKVLAVAKKAADNIDENFGPDEGKIHGYDGHEEIEIGLLRLYHSTGEKRYLKLAKYFLMERGKHPNFFKEQAAVYDGPNALSGIEKAPNTYFQNHKPVLEMDTAEGHAVRVVYLCTALADLAATTGDKEVYEACKRLWNNITRKRMYITGGIGSTVNGESFTLDYDLPNDTMYCETCAAVGLIFFARQMLRIEPKAEYAEVMERALYNCALAGMALDGKHFFYVNPLEVNPLKSKLDPTKSHVKPVRPSWLGCACCPPNLARLLTSLDDYVYTVSENTILVNLYMDSDSTIELPNGRVKIKQETRFPWDNEARVIVKNDTDSHIRIGIRLPGWADNTLVGAIGNMEIGDVESGYQYFTVEPSCECSAGLTFEIPIRRNYASPLVSEDVGKVAISKGPFIYCLEGADNGIDLNTISLPETAELKYAYEDNLLGGVGVITAEGRRTKASEEAETEGLYLNVKPKTEPASLKFIPYYAWANRGENEMLVWLRES</sequence>
<feature type="domain" description="Non-reducing end beta-L-arabinofuranosidase-like GH127 C-terminal" evidence="3">
    <location>
        <begin position="538"/>
        <end position="651"/>
    </location>
</feature>
<gene>
    <name evidence="4" type="primary">arf127A</name>
    <name evidence="4" type="ORF">FXF36_07060</name>
</gene>
<dbReference type="InterPro" id="IPR012878">
    <property type="entry name" value="Beta-AFase-like_GH127_cat"/>
</dbReference>
<dbReference type="InterPro" id="IPR049174">
    <property type="entry name" value="Beta-AFase-like"/>
</dbReference>
<dbReference type="InterPro" id="IPR008928">
    <property type="entry name" value="6-hairpin_glycosidase_sf"/>
</dbReference>
<name>A0A5P6VSD5_PSEXY</name>
<dbReference type="Pfam" id="PF07944">
    <property type="entry name" value="Beta-AFase-like_GH127_cat"/>
    <property type="match status" value="1"/>
</dbReference>
<dbReference type="Pfam" id="PF20736">
    <property type="entry name" value="Glyco_hydro127M"/>
    <property type="match status" value="1"/>
</dbReference>
<dbReference type="InterPro" id="IPR049049">
    <property type="entry name" value="Beta-AFase-like_GH127_C"/>
</dbReference>
<dbReference type="InterPro" id="IPR049046">
    <property type="entry name" value="Beta-AFase-like_GH127_middle"/>
</dbReference>
<reference evidence="5" key="1">
    <citation type="submission" date="2019-08" db="EMBL/GenBank/DDBJ databases">
        <title>Complete Genome Sequence of the Polysaccharide-Degrading Rumen Bacterium Pseudobutyrivibrio xylanivorans MA3014.</title>
        <authorList>
            <person name="Palevich N."/>
            <person name="Maclean P.H."/>
            <person name="Kelly W.J."/>
            <person name="Leahy S.C."/>
            <person name="Rakonjac J."/>
            <person name="Attwood G.T."/>
        </authorList>
    </citation>
    <scope>NUCLEOTIDE SEQUENCE [LARGE SCALE GENOMIC DNA]</scope>
    <source>
        <strain evidence="5">MA3014</strain>
    </source>
</reference>
<feature type="domain" description="Non-reducing end beta-L-arabinofuranosidase-like GH127 catalytic" evidence="1">
    <location>
        <begin position="4"/>
        <end position="430"/>
    </location>
</feature>
<proteinExistence type="predicted"/>
<dbReference type="KEGG" id="pxv:FXF36_07060"/>
<dbReference type="Pfam" id="PF20737">
    <property type="entry name" value="Glyco_hydro127C"/>
    <property type="match status" value="1"/>
</dbReference>
<dbReference type="OrthoDB" id="9757939at2"/>
<dbReference type="PANTHER" id="PTHR43465">
    <property type="entry name" value="DUF1680 DOMAIN PROTEIN (AFU_ORTHOLOGUE AFUA_1G08910)"/>
    <property type="match status" value="1"/>
</dbReference>
<dbReference type="PANTHER" id="PTHR43465:SF2">
    <property type="entry name" value="DUF1680 DOMAIN PROTEIN (AFU_ORTHOLOGUE AFUA_1G08910)"/>
    <property type="match status" value="1"/>
</dbReference>
<feature type="domain" description="Non-reducing end beta-L-arabinofuranosidase-like GH127 middle" evidence="2">
    <location>
        <begin position="440"/>
        <end position="520"/>
    </location>
</feature>
<dbReference type="GO" id="GO:0005975">
    <property type="term" value="P:carbohydrate metabolic process"/>
    <property type="evidence" value="ECO:0007669"/>
    <property type="project" value="InterPro"/>
</dbReference>
<protein>
    <submittedName>
        <fullName evidence="4">Beta-L-arabinofuranosidase</fullName>
    </submittedName>
</protein>
<evidence type="ECO:0000259" key="2">
    <source>
        <dbReference type="Pfam" id="PF20736"/>
    </source>
</evidence>
<dbReference type="Proteomes" id="UP000327030">
    <property type="component" value="Chromosome 1"/>
</dbReference>
<evidence type="ECO:0000259" key="1">
    <source>
        <dbReference type="Pfam" id="PF07944"/>
    </source>
</evidence>
<evidence type="ECO:0000313" key="4">
    <source>
        <dbReference type="EMBL" id="QFJ54629.1"/>
    </source>
</evidence>
<accession>A0A5P6VSD5</accession>
<dbReference type="SUPFAM" id="SSF48208">
    <property type="entry name" value="Six-hairpin glycosidases"/>
    <property type="match status" value="1"/>
</dbReference>
<evidence type="ECO:0000313" key="5">
    <source>
        <dbReference type="Proteomes" id="UP000327030"/>
    </source>
</evidence>
<dbReference type="EMBL" id="CP043028">
    <property type="protein sequence ID" value="QFJ54629.1"/>
    <property type="molecule type" value="Genomic_DNA"/>
</dbReference>
<organism evidence="4 5">
    <name type="scientific">Pseudobutyrivibrio xylanivorans</name>
    <dbReference type="NCBI Taxonomy" id="185007"/>
    <lineage>
        <taxon>Bacteria</taxon>
        <taxon>Bacillati</taxon>
        <taxon>Bacillota</taxon>
        <taxon>Clostridia</taxon>
        <taxon>Lachnospirales</taxon>
        <taxon>Lachnospiraceae</taxon>
        <taxon>Pseudobutyrivibrio</taxon>
    </lineage>
</organism>
<dbReference type="AlphaFoldDB" id="A0A5P6VSD5"/>